<sequence length="71" mass="7686">MAERFNPAPHDKHAEDLREALTADRHAKLDTGLEDTFPASDPVSAAQPTPSKADAEADSPSLWDKVKAIFS</sequence>
<dbReference type="AlphaFoldDB" id="A0A560J909"/>
<evidence type="ECO:0000313" key="2">
    <source>
        <dbReference type="EMBL" id="TWB67681.1"/>
    </source>
</evidence>
<gene>
    <name evidence="2" type="ORF">FBZ95_11419</name>
</gene>
<protein>
    <submittedName>
        <fullName evidence="2">Uncharacterized protein</fullName>
    </submittedName>
</protein>
<dbReference type="EMBL" id="VITW01000014">
    <property type="protein sequence ID" value="TWB67681.1"/>
    <property type="molecule type" value="Genomic_DNA"/>
</dbReference>
<evidence type="ECO:0000313" key="3">
    <source>
        <dbReference type="Proteomes" id="UP000315914"/>
    </source>
</evidence>
<comment type="caution">
    <text evidence="2">The sequence shown here is derived from an EMBL/GenBank/DDBJ whole genome shotgun (WGS) entry which is preliminary data.</text>
</comment>
<feature type="region of interest" description="Disordered" evidence="1">
    <location>
        <begin position="1"/>
        <end position="60"/>
    </location>
</feature>
<evidence type="ECO:0000256" key="1">
    <source>
        <dbReference type="SAM" id="MobiDB-lite"/>
    </source>
</evidence>
<dbReference type="STRING" id="1399419.A5906_01250"/>
<feature type="compositionally biased region" description="Basic and acidic residues" evidence="1">
    <location>
        <begin position="1"/>
        <end position="31"/>
    </location>
</feature>
<name>A0A560J909_9BRAD</name>
<proteinExistence type="predicted"/>
<accession>A0A560J909</accession>
<organism evidence="2 3">
    <name type="scientific">Bradyrhizobium sacchari</name>
    <dbReference type="NCBI Taxonomy" id="1399419"/>
    <lineage>
        <taxon>Bacteria</taxon>
        <taxon>Pseudomonadati</taxon>
        <taxon>Pseudomonadota</taxon>
        <taxon>Alphaproteobacteria</taxon>
        <taxon>Hyphomicrobiales</taxon>
        <taxon>Nitrobacteraceae</taxon>
        <taxon>Bradyrhizobium</taxon>
    </lineage>
</organism>
<reference evidence="2 3" key="1">
    <citation type="submission" date="2019-06" db="EMBL/GenBank/DDBJ databases">
        <title>Genomic Encyclopedia of Type Strains, Phase IV (KMG-V): Genome sequencing to study the core and pangenomes of soil and plant-associated prokaryotes.</title>
        <authorList>
            <person name="Whitman W."/>
        </authorList>
    </citation>
    <scope>NUCLEOTIDE SEQUENCE [LARGE SCALE GENOMIC DNA]</scope>
    <source>
        <strain evidence="2 3">BR 10556</strain>
    </source>
</reference>
<dbReference type="Proteomes" id="UP000315914">
    <property type="component" value="Unassembled WGS sequence"/>
</dbReference>
<dbReference type="RefSeq" id="WP_080137692.1">
    <property type="nucleotide sequence ID" value="NZ_LWIG01000022.1"/>
</dbReference>
<keyword evidence="3" id="KW-1185">Reference proteome</keyword>